<dbReference type="InterPro" id="IPR016036">
    <property type="entry name" value="Malonyl_transacylase_ACP-bd"/>
</dbReference>
<evidence type="ECO:0000313" key="3">
    <source>
        <dbReference type="EMBL" id="EIW85667.1"/>
    </source>
</evidence>
<dbReference type="Gene3D" id="3.40.366.10">
    <property type="entry name" value="Malonyl-Coenzyme A Acyl Carrier Protein, domain 2"/>
    <property type="match status" value="1"/>
</dbReference>
<accession>A0A5M3N304</accession>
<dbReference type="InterPro" id="IPR014043">
    <property type="entry name" value="Acyl_transferase_dom"/>
</dbReference>
<dbReference type="GO" id="GO:0016740">
    <property type="term" value="F:transferase activity"/>
    <property type="evidence" value="ECO:0007669"/>
    <property type="project" value="UniProtKB-KW"/>
</dbReference>
<dbReference type="Proteomes" id="UP000053558">
    <property type="component" value="Unassembled WGS sequence"/>
</dbReference>
<dbReference type="SUPFAM" id="SSF52151">
    <property type="entry name" value="FabD/lysophospholipase-like"/>
    <property type="match status" value="1"/>
</dbReference>
<organism evidence="3 4">
    <name type="scientific">Coniophora puteana (strain RWD-64-598)</name>
    <name type="common">Brown rot fungus</name>
    <dbReference type="NCBI Taxonomy" id="741705"/>
    <lineage>
        <taxon>Eukaryota</taxon>
        <taxon>Fungi</taxon>
        <taxon>Dikarya</taxon>
        <taxon>Basidiomycota</taxon>
        <taxon>Agaricomycotina</taxon>
        <taxon>Agaricomycetes</taxon>
        <taxon>Agaricomycetidae</taxon>
        <taxon>Boletales</taxon>
        <taxon>Coniophorineae</taxon>
        <taxon>Coniophoraceae</taxon>
        <taxon>Coniophora</taxon>
    </lineage>
</organism>
<evidence type="ECO:0000256" key="1">
    <source>
        <dbReference type="ARBA" id="ARBA00022679"/>
    </source>
</evidence>
<protein>
    <submittedName>
        <fullName evidence="3">FabD lysophospholipase-like protein</fullName>
    </submittedName>
</protein>
<dbReference type="GeneID" id="19206949"/>
<dbReference type="KEGG" id="cput:CONPUDRAFT_43660"/>
<dbReference type="SMART" id="SM00827">
    <property type="entry name" value="PKS_AT"/>
    <property type="match status" value="1"/>
</dbReference>
<dbReference type="OrthoDB" id="416786at2759"/>
<dbReference type="RefSeq" id="XP_007763984.1">
    <property type="nucleotide sequence ID" value="XM_007765794.1"/>
</dbReference>
<keyword evidence="4" id="KW-1185">Reference proteome</keyword>
<feature type="non-terminal residue" evidence="3">
    <location>
        <position position="1"/>
    </location>
</feature>
<dbReference type="Pfam" id="PF00698">
    <property type="entry name" value="Acyl_transf_1"/>
    <property type="match status" value="1"/>
</dbReference>
<dbReference type="OMA" id="IERCEHA"/>
<keyword evidence="1" id="KW-0808">Transferase</keyword>
<dbReference type="InterPro" id="IPR016035">
    <property type="entry name" value="Acyl_Trfase/lysoPLipase"/>
</dbReference>
<dbReference type="AlphaFoldDB" id="A0A5M3N304"/>
<feature type="non-terminal residue" evidence="3">
    <location>
        <position position="265"/>
    </location>
</feature>
<feature type="domain" description="Malonyl-CoA:ACP transacylase (MAT)" evidence="2">
    <location>
        <begin position="4"/>
        <end position="264"/>
    </location>
</feature>
<name>A0A5M3N304_CONPW</name>
<sequence length="265" mass="28960">LCLVFSGQGPQHIFMGRQLAEAFPTFLEAVKEQDRILTQVYKQESMLERTGLFIPGVECKLAANGQWPVQEVVLGLVFVQMAMTDLVRSLGIKYDFVVGHSIGEIAMGYASGHYDREMAVGIAVARAAAMTRAEGNGAMVALGVGVQKAKTMIRKVFSQYKVTEGLWIAGINSPQAVTVAGTHELIDAMVELANDPNAKVFAAKLRVGCAFHTPLMEPQEELFKSKVLETPLAHGTNAPVARVMSTTDGKWLDRELDVNYCWDNI</sequence>
<proteinExistence type="predicted"/>
<dbReference type="InterPro" id="IPR050444">
    <property type="entry name" value="Polyketide_Synthase"/>
</dbReference>
<dbReference type="PANTHER" id="PTHR45681">
    <property type="entry name" value="POLYKETIDE SYNTHASE 44-RELATED"/>
    <property type="match status" value="1"/>
</dbReference>
<dbReference type="EMBL" id="JH711574">
    <property type="protein sequence ID" value="EIW85667.1"/>
    <property type="molecule type" value="Genomic_DNA"/>
</dbReference>
<evidence type="ECO:0000313" key="4">
    <source>
        <dbReference type="Proteomes" id="UP000053558"/>
    </source>
</evidence>
<dbReference type="SUPFAM" id="SSF55048">
    <property type="entry name" value="Probable ACP-binding domain of malonyl-CoA ACP transacylase"/>
    <property type="match status" value="1"/>
</dbReference>
<reference evidence="4" key="1">
    <citation type="journal article" date="2012" name="Science">
        <title>The Paleozoic origin of enzymatic lignin decomposition reconstructed from 31 fungal genomes.</title>
        <authorList>
            <person name="Floudas D."/>
            <person name="Binder M."/>
            <person name="Riley R."/>
            <person name="Barry K."/>
            <person name="Blanchette R.A."/>
            <person name="Henrissat B."/>
            <person name="Martinez A.T."/>
            <person name="Otillar R."/>
            <person name="Spatafora J.W."/>
            <person name="Yadav J.S."/>
            <person name="Aerts A."/>
            <person name="Benoit I."/>
            <person name="Boyd A."/>
            <person name="Carlson A."/>
            <person name="Copeland A."/>
            <person name="Coutinho P.M."/>
            <person name="de Vries R.P."/>
            <person name="Ferreira P."/>
            <person name="Findley K."/>
            <person name="Foster B."/>
            <person name="Gaskell J."/>
            <person name="Glotzer D."/>
            <person name="Gorecki P."/>
            <person name="Heitman J."/>
            <person name="Hesse C."/>
            <person name="Hori C."/>
            <person name="Igarashi K."/>
            <person name="Jurgens J.A."/>
            <person name="Kallen N."/>
            <person name="Kersten P."/>
            <person name="Kohler A."/>
            <person name="Kuees U."/>
            <person name="Kumar T.K.A."/>
            <person name="Kuo A."/>
            <person name="LaButti K."/>
            <person name="Larrondo L.F."/>
            <person name="Lindquist E."/>
            <person name="Ling A."/>
            <person name="Lombard V."/>
            <person name="Lucas S."/>
            <person name="Lundell T."/>
            <person name="Martin R."/>
            <person name="McLaughlin D.J."/>
            <person name="Morgenstern I."/>
            <person name="Morin E."/>
            <person name="Murat C."/>
            <person name="Nagy L.G."/>
            <person name="Nolan M."/>
            <person name="Ohm R.A."/>
            <person name="Patyshakuliyeva A."/>
            <person name="Rokas A."/>
            <person name="Ruiz-Duenas F.J."/>
            <person name="Sabat G."/>
            <person name="Salamov A."/>
            <person name="Samejima M."/>
            <person name="Schmutz J."/>
            <person name="Slot J.C."/>
            <person name="St John F."/>
            <person name="Stenlid J."/>
            <person name="Sun H."/>
            <person name="Sun S."/>
            <person name="Syed K."/>
            <person name="Tsang A."/>
            <person name="Wiebenga A."/>
            <person name="Young D."/>
            <person name="Pisabarro A."/>
            <person name="Eastwood D.C."/>
            <person name="Martin F."/>
            <person name="Cullen D."/>
            <person name="Grigoriev I.V."/>
            <person name="Hibbett D.S."/>
        </authorList>
    </citation>
    <scope>NUCLEOTIDE SEQUENCE [LARGE SCALE GENOMIC DNA]</scope>
    <source>
        <strain evidence="4">RWD-64-598 SS2</strain>
    </source>
</reference>
<dbReference type="InterPro" id="IPR001227">
    <property type="entry name" value="Ac_transferase_dom_sf"/>
</dbReference>
<evidence type="ECO:0000259" key="2">
    <source>
        <dbReference type="SMART" id="SM00827"/>
    </source>
</evidence>
<comment type="caution">
    <text evidence="3">The sequence shown here is derived from an EMBL/GenBank/DDBJ whole genome shotgun (WGS) entry which is preliminary data.</text>
</comment>
<dbReference type="PANTHER" id="PTHR45681:SF6">
    <property type="entry name" value="POLYKETIDE SYNTHASE 37"/>
    <property type="match status" value="1"/>
</dbReference>
<gene>
    <name evidence="3" type="ORF">CONPUDRAFT_43660</name>
</gene>